<feature type="transmembrane region" description="Helical" evidence="2">
    <location>
        <begin position="258"/>
        <end position="282"/>
    </location>
</feature>
<protein>
    <submittedName>
        <fullName evidence="4">Beta-propeller domains of methanol dehydrogenase type</fullName>
    </submittedName>
</protein>
<evidence type="ECO:0000313" key="5">
    <source>
        <dbReference type="Proteomes" id="UP000023435"/>
    </source>
</evidence>
<keyword evidence="2" id="KW-0812">Transmembrane</keyword>
<dbReference type="InterPro" id="IPR007621">
    <property type="entry name" value="TPM_dom"/>
</dbReference>
<feature type="region of interest" description="Disordered" evidence="1">
    <location>
        <begin position="301"/>
        <end position="324"/>
    </location>
</feature>
<dbReference type="Proteomes" id="UP000023435">
    <property type="component" value="Unassembled WGS sequence"/>
</dbReference>
<evidence type="ECO:0000259" key="3">
    <source>
        <dbReference type="Pfam" id="PF04536"/>
    </source>
</evidence>
<evidence type="ECO:0000256" key="1">
    <source>
        <dbReference type="SAM" id="MobiDB-lite"/>
    </source>
</evidence>
<keyword evidence="5" id="KW-1185">Reference proteome</keyword>
<organism evidence="4 5">
    <name type="scientific">Lysobacter capsici AZ78</name>
    <dbReference type="NCBI Taxonomy" id="1444315"/>
    <lineage>
        <taxon>Bacteria</taxon>
        <taxon>Pseudomonadati</taxon>
        <taxon>Pseudomonadota</taxon>
        <taxon>Gammaproteobacteria</taxon>
        <taxon>Lysobacterales</taxon>
        <taxon>Lysobacteraceae</taxon>
        <taxon>Lysobacter</taxon>
    </lineage>
</organism>
<evidence type="ECO:0000256" key="2">
    <source>
        <dbReference type="SAM" id="Phobius"/>
    </source>
</evidence>
<comment type="caution">
    <text evidence="4">The sequence shown here is derived from an EMBL/GenBank/DDBJ whole genome shotgun (WGS) entry which is preliminary data.</text>
</comment>
<feature type="transmembrane region" description="Helical" evidence="2">
    <location>
        <begin position="234"/>
        <end position="252"/>
    </location>
</feature>
<proteinExistence type="predicted"/>
<keyword evidence="2" id="KW-0472">Membrane</keyword>
<name>A0A108UCS7_9GAMM</name>
<dbReference type="EMBL" id="JAJA02000001">
    <property type="protein sequence ID" value="KWS06864.1"/>
    <property type="molecule type" value="Genomic_DNA"/>
</dbReference>
<dbReference type="AlphaFoldDB" id="A0A108UCS7"/>
<feature type="transmembrane region" description="Helical" evidence="2">
    <location>
        <begin position="205"/>
        <end position="227"/>
    </location>
</feature>
<dbReference type="Pfam" id="PF04536">
    <property type="entry name" value="TPM_phosphatase"/>
    <property type="match status" value="1"/>
</dbReference>
<sequence length="324" mass="32891">MEARADHGEQIMVNRHDMSIGRSMRAAFALRVLLMVCLLLPMASAFAQALAAIPAMQSPVVDTTGTLDDGARARLDAQARALQQRKGSQLQILMVASTQPEDIDSYAVRAFDQFQLGRKGVSDGVLLVVAKDDRRVRIEVGYGLEGAITDAQAGRIIQEYITPKFREGDYAGGLADATAMLTKLIDGEPLPPPLAGDDDAIAGQAVASGMTGLILAIVVASFANGILNIFIRRLPALIRGIVSGLVSAFVVWQLSSSLWLVVVAGVVGLVFGLIGGGGGMFVSSGGSGGYSGGGGWGGGGGGGGGGGWSGGGGSSGGGGASGSW</sequence>
<reference evidence="4 5" key="1">
    <citation type="journal article" date="2014" name="Genome Announc.">
        <title>Draft Genome Sequence of Lysobacter capsici AZ78, a Bacterium Antagonistic to Plant-Pathogenic Oomycetes.</title>
        <authorList>
            <person name="Puopolo G."/>
            <person name="Sonego P."/>
            <person name="Engelen K."/>
            <person name="Pertot I."/>
        </authorList>
    </citation>
    <scope>NUCLEOTIDE SEQUENCE [LARGE SCALE GENOMIC DNA]</scope>
    <source>
        <strain evidence="4 5">AZ78</strain>
    </source>
</reference>
<dbReference type="PANTHER" id="PTHR30373">
    <property type="entry name" value="UPF0603 PROTEIN YGCG"/>
    <property type="match status" value="1"/>
</dbReference>
<dbReference type="PANTHER" id="PTHR30373:SF2">
    <property type="entry name" value="UPF0603 PROTEIN YGCG"/>
    <property type="match status" value="1"/>
</dbReference>
<evidence type="ECO:0000313" key="4">
    <source>
        <dbReference type="EMBL" id="KWS06864.1"/>
    </source>
</evidence>
<keyword evidence="2" id="KW-1133">Transmembrane helix</keyword>
<dbReference type="Gene3D" id="3.10.310.50">
    <property type="match status" value="1"/>
</dbReference>
<feature type="domain" description="TPM" evidence="3">
    <location>
        <begin position="60"/>
        <end position="182"/>
    </location>
</feature>
<gene>
    <name evidence="4" type="ORF">AZ78_4424</name>
</gene>
<accession>A0A108UCS7</accession>